<keyword evidence="6 13" id="KW-0489">Methyltransferase</keyword>
<dbReference type="RefSeq" id="WP_344806112.1">
    <property type="nucleotide sequence ID" value="NZ_BAABBO010000009.1"/>
</dbReference>
<evidence type="ECO:0000256" key="5">
    <source>
        <dbReference type="ARBA" id="ARBA00022552"/>
    </source>
</evidence>
<dbReference type="InterPro" id="IPR023267">
    <property type="entry name" value="RCMT"/>
</dbReference>
<proteinExistence type="inferred from homology"/>
<keyword evidence="8 13" id="KW-0949">S-adenosyl-L-methionine</keyword>
<evidence type="ECO:0000256" key="13">
    <source>
        <dbReference type="PROSITE-ProRule" id="PRU01023"/>
    </source>
</evidence>
<name>A0ABP7PCA1_9GAMM</name>
<gene>
    <name evidence="15" type="primary">rsmB</name>
    <name evidence="15" type="ORF">GCM10022278_21380</name>
</gene>
<evidence type="ECO:0000259" key="14">
    <source>
        <dbReference type="PROSITE" id="PS51686"/>
    </source>
</evidence>
<evidence type="ECO:0000313" key="16">
    <source>
        <dbReference type="Proteomes" id="UP001501337"/>
    </source>
</evidence>
<feature type="binding site" evidence="13">
    <location>
        <position position="302"/>
    </location>
    <ligand>
        <name>S-adenosyl-L-methionine</name>
        <dbReference type="ChEBI" id="CHEBI:59789"/>
    </ligand>
</feature>
<dbReference type="InterPro" id="IPR004573">
    <property type="entry name" value="rRNA_ssu_MeTfrase_B"/>
</dbReference>
<dbReference type="NCBIfam" id="TIGR00563">
    <property type="entry name" value="rsmB"/>
    <property type="match status" value="1"/>
</dbReference>
<dbReference type="Gene3D" id="3.40.50.150">
    <property type="entry name" value="Vaccinia Virus protein VP39"/>
    <property type="match status" value="1"/>
</dbReference>
<dbReference type="InterPro" id="IPR029063">
    <property type="entry name" value="SAM-dependent_MTases_sf"/>
</dbReference>
<dbReference type="InterPro" id="IPR049560">
    <property type="entry name" value="MeTrfase_RsmB-F_NOP2_cat"/>
</dbReference>
<dbReference type="InterPro" id="IPR006027">
    <property type="entry name" value="NusB_RsmB_TIM44"/>
</dbReference>
<comment type="caution">
    <text evidence="15">The sequence shown here is derived from an EMBL/GenBank/DDBJ whole genome shotgun (WGS) entry which is preliminary data.</text>
</comment>
<feature type="active site" description="Nucleophile" evidence="13">
    <location>
        <position position="411"/>
    </location>
</feature>
<evidence type="ECO:0000256" key="3">
    <source>
        <dbReference type="ARBA" id="ARBA00012140"/>
    </source>
</evidence>
<evidence type="ECO:0000256" key="6">
    <source>
        <dbReference type="ARBA" id="ARBA00022603"/>
    </source>
</evidence>
<keyword evidence="7 13" id="KW-0808">Transferase</keyword>
<keyword evidence="16" id="KW-1185">Reference proteome</keyword>
<evidence type="ECO:0000256" key="11">
    <source>
        <dbReference type="ARBA" id="ARBA00031088"/>
    </source>
</evidence>
<dbReference type="EMBL" id="BAABBO010000009">
    <property type="protein sequence ID" value="GAA3963276.1"/>
    <property type="molecule type" value="Genomic_DNA"/>
</dbReference>
<dbReference type="InterPro" id="IPR054728">
    <property type="entry name" value="RsmB-like_ferredoxin"/>
</dbReference>
<keyword evidence="9 13" id="KW-0694">RNA-binding</keyword>
<dbReference type="PRINTS" id="PR02008">
    <property type="entry name" value="RCMTFAMILY"/>
</dbReference>
<dbReference type="Gene3D" id="3.30.70.1170">
    <property type="entry name" value="Sun protein, domain 3"/>
    <property type="match status" value="1"/>
</dbReference>
<dbReference type="SUPFAM" id="SSF53335">
    <property type="entry name" value="S-adenosyl-L-methionine-dependent methyltransferases"/>
    <property type="match status" value="1"/>
</dbReference>
<evidence type="ECO:0000256" key="8">
    <source>
        <dbReference type="ARBA" id="ARBA00022691"/>
    </source>
</evidence>
<accession>A0ABP7PCA1</accession>
<feature type="domain" description="SAM-dependent MTase RsmB/NOP-type" evidence="14">
    <location>
        <begin position="176"/>
        <end position="483"/>
    </location>
</feature>
<evidence type="ECO:0000256" key="9">
    <source>
        <dbReference type="ARBA" id="ARBA00022884"/>
    </source>
</evidence>
<dbReference type="InterPro" id="IPR001678">
    <property type="entry name" value="MeTrfase_RsmB-F_NOP2_dom"/>
</dbReference>
<dbReference type="EC" id="2.1.1.176" evidence="3"/>
<dbReference type="PANTHER" id="PTHR22807">
    <property type="entry name" value="NOP2 YEAST -RELATED NOL1/NOP2/FMU SUN DOMAIN-CONTAINING"/>
    <property type="match status" value="1"/>
</dbReference>
<comment type="function">
    <text evidence="1">Specifically methylates the cytosine at position 967 (m5C967) of 16S rRNA.</text>
</comment>
<evidence type="ECO:0000256" key="10">
    <source>
        <dbReference type="ARBA" id="ARBA00030399"/>
    </source>
</evidence>
<keyword evidence="4" id="KW-0963">Cytoplasm</keyword>
<protein>
    <recommendedName>
        <fullName evidence="3">16S rRNA (cytosine(967)-C(5))-methyltransferase</fullName>
        <ecNumber evidence="3">2.1.1.176</ecNumber>
    </recommendedName>
    <alternativeName>
        <fullName evidence="10">16S rRNA m5C967 methyltransferase</fullName>
    </alternativeName>
    <alternativeName>
        <fullName evidence="11">rRNA (cytosine-C(5)-)-methyltransferase RsmB</fullName>
    </alternativeName>
</protein>
<evidence type="ECO:0000256" key="2">
    <source>
        <dbReference type="ARBA" id="ARBA00004496"/>
    </source>
</evidence>
<organism evidence="15 16">
    <name type="scientific">Allohahella marinimesophila</name>
    <dbReference type="NCBI Taxonomy" id="1054972"/>
    <lineage>
        <taxon>Bacteria</taxon>
        <taxon>Pseudomonadati</taxon>
        <taxon>Pseudomonadota</taxon>
        <taxon>Gammaproteobacteria</taxon>
        <taxon>Oceanospirillales</taxon>
        <taxon>Hahellaceae</taxon>
        <taxon>Allohahella</taxon>
    </lineage>
</organism>
<evidence type="ECO:0000256" key="7">
    <source>
        <dbReference type="ARBA" id="ARBA00022679"/>
    </source>
</evidence>
<comment type="similarity">
    <text evidence="13">Belongs to the class I-like SAM-binding methyltransferase superfamily. RsmB/NOP family.</text>
</comment>
<reference evidence="16" key="1">
    <citation type="journal article" date="2019" name="Int. J. Syst. Evol. Microbiol.">
        <title>The Global Catalogue of Microorganisms (GCM) 10K type strain sequencing project: providing services to taxonomists for standard genome sequencing and annotation.</title>
        <authorList>
            <consortium name="The Broad Institute Genomics Platform"/>
            <consortium name="The Broad Institute Genome Sequencing Center for Infectious Disease"/>
            <person name="Wu L."/>
            <person name="Ma J."/>
        </authorList>
    </citation>
    <scope>NUCLEOTIDE SEQUENCE [LARGE SCALE GENOMIC DNA]</scope>
    <source>
        <strain evidence="16">JCM 17555</strain>
    </source>
</reference>
<dbReference type="PANTHER" id="PTHR22807:SF61">
    <property type="entry name" value="NOL1_NOP2_SUN FAMILY PROTEIN _ ANTITERMINATION NUSB DOMAIN-CONTAINING PROTEIN"/>
    <property type="match status" value="1"/>
</dbReference>
<dbReference type="Gene3D" id="1.10.940.10">
    <property type="entry name" value="NusB-like"/>
    <property type="match status" value="1"/>
</dbReference>
<feature type="binding site" evidence="13">
    <location>
        <position position="358"/>
    </location>
    <ligand>
        <name>S-adenosyl-L-methionine</name>
        <dbReference type="ChEBI" id="CHEBI:59789"/>
    </ligand>
</feature>
<dbReference type="SUPFAM" id="SSF48013">
    <property type="entry name" value="NusB-like"/>
    <property type="match status" value="1"/>
</dbReference>
<evidence type="ECO:0000256" key="4">
    <source>
        <dbReference type="ARBA" id="ARBA00022490"/>
    </source>
</evidence>
<dbReference type="InterPro" id="IPR035926">
    <property type="entry name" value="NusB-like_sf"/>
</dbReference>
<keyword evidence="5" id="KW-0698">rRNA processing</keyword>
<evidence type="ECO:0000313" key="15">
    <source>
        <dbReference type="EMBL" id="GAA3963276.1"/>
    </source>
</evidence>
<dbReference type="CDD" id="cd02440">
    <property type="entry name" value="AdoMet_MTases"/>
    <property type="match status" value="1"/>
</dbReference>
<dbReference type="Proteomes" id="UP001501337">
    <property type="component" value="Unassembled WGS sequence"/>
</dbReference>
<feature type="binding site" evidence="13">
    <location>
        <begin position="275"/>
        <end position="281"/>
    </location>
    <ligand>
        <name>S-adenosyl-L-methionine</name>
        <dbReference type="ChEBI" id="CHEBI:59789"/>
    </ligand>
</feature>
<comment type="catalytic activity">
    <reaction evidence="12">
        <text>cytidine(967) in 16S rRNA + S-adenosyl-L-methionine = 5-methylcytidine(967) in 16S rRNA + S-adenosyl-L-homocysteine + H(+)</text>
        <dbReference type="Rhea" id="RHEA:42748"/>
        <dbReference type="Rhea" id="RHEA-COMP:10219"/>
        <dbReference type="Rhea" id="RHEA-COMP:10220"/>
        <dbReference type="ChEBI" id="CHEBI:15378"/>
        <dbReference type="ChEBI" id="CHEBI:57856"/>
        <dbReference type="ChEBI" id="CHEBI:59789"/>
        <dbReference type="ChEBI" id="CHEBI:74483"/>
        <dbReference type="ChEBI" id="CHEBI:82748"/>
        <dbReference type="EC" id="2.1.1.176"/>
    </reaction>
</comment>
<evidence type="ECO:0000256" key="12">
    <source>
        <dbReference type="ARBA" id="ARBA00047283"/>
    </source>
</evidence>
<dbReference type="Pfam" id="PF01189">
    <property type="entry name" value="Methyltr_RsmB-F"/>
    <property type="match status" value="1"/>
</dbReference>
<evidence type="ECO:0000256" key="1">
    <source>
        <dbReference type="ARBA" id="ARBA00002724"/>
    </source>
</evidence>
<feature type="binding site" evidence="13">
    <location>
        <position position="339"/>
    </location>
    <ligand>
        <name>S-adenosyl-L-methionine</name>
        <dbReference type="ChEBI" id="CHEBI:59789"/>
    </ligand>
</feature>
<dbReference type="Pfam" id="PF01029">
    <property type="entry name" value="NusB"/>
    <property type="match status" value="1"/>
</dbReference>
<comment type="subcellular location">
    <subcellularLocation>
        <location evidence="2">Cytoplasm</location>
    </subcellularLocation>
</comment>
<sequence>MATGKPASSNPRLAALGILQAVIVGQESLASAMPAGNTDEHGPTTHTALVKALVYGTLRHYESLQYRLSQYLSKPFRSKDRDVEIVLLLGLFQLIHLDKPARACVNETVELCRALRKDWAVKVVNGVLRSALRDEADSKSSGQAVHQHLPPTARYELPDWLLRQLRQDWPGEWQLAASASNVQAPMSLRVNALQGTVEDYIARLAVAEMPAKRLASVQYGIQLAQACAVDKLPGFDEGQVSVQDEAAQLCAGLFVSALMQKRSKKNQPLRLLDACSAPGGKTCAVIEALLSEGYAVEMIALDISRQRLERVERTFERLGLARLAAAEPDRLKLRVQAADAAELPVWRSSEAFDGILVDAPCSGTGVIRRHPDIKQLRRPDDIAILVDQQTALLQQLTACLAPDGILVYATCSILMAENEQAIARLLATQTELTSVSPSRLGTDFAPHADFATVSACAMTAHGLQLFAAENGHDGFFYSVIHRI</sequence>
<dbReference type="Pfam" id="PF22458">
    <property type="entry name" value="RsmF-B_ferredox"/>
    <property type="match status" value="1"/>
</dbReference>
<dbReference type="NCBIfam" id="NF008149">
    <property type="entry name" value="PRK10901.1"/>
    <property type="match status" value="1"/>
</dbReference>
<dbReference type="PROSITE" id="PS51686">
    <property type="entry name" value="SAM_MT_RSMB_NOP"/>
    <property type="match status" value="1"/>
</dbReference>